<keyword evidence="8 9" id="KW-0472">Membrane</keyword>
<keyword evidence="2" id="KW-0813">Transport</keyword>
<name>S0DG73_9ZZZZ</name>
<evidence type="ECO:0000256" key="4">
    <source>
        <dbReference type="ARBA" id="ARBA00022692"/>
    </source>
</evidence>
<keyword evidence="5" id="KW-0653">Protein transport</keyword>
<proteinExistence type="predicted"/>
<feature type="transmembrane region" description="Helical" evidence="9">
    <location>
        <begin position="94"/>
        <end position="117"/>
    </location>
</feature>
<keyword evidence="7" id="KW-0811">Translocation</keyword>
<keyword evidence="3" id="KW-1003">Cell membrane</keyword>
<evidence type="ECO:0000256" key="2">
    <source>
        <dbReference type="ARBA" id="ARBA00022448"/>
    </source>
</evidence>
<evidence type="ECO:0000313" key="11">
    <source>
        <dbReference type="EMBL" id="CCO21001.1"/>
    </source>
</evidence>
<organism evidence="11">
    <name type="scientific">termite gut metagenome</name>
    <dbReference type="NCBI Taxonomy" id="433724"/>
    <lineage>
        <taxon>unclassified sequences</taxon>
        <taxon>metagenomes</taxon>
        <taxon>organismal metagenomes</taxon>
    </lineage>
</organism>
<feature type="domain" description="Protein export membrane protein SecD/SecF C-terminal" evidence="10">
    <location>
        <begin position="25"/>
        <end position="164"/>
    </location>
</feature>
<keyword evidence="6 9" id="KW-1133">Transmembrane helix</keyword>
<evidence type="ECO:0000256" key="7">
    <source>
        <dbReference type="ARBA" id="ARBA00023010"/>
    </source>
</evidence>
<dbReference type="PANTHER" id="PTHR30081">
    <property type="entry name" value="PROTEIN-EXPORT MEMBRANE PROTEIN SEC"/>
    <property type="match status" value="1"/>
</dbReference>
<evidence type="ECO:0000256" key="3">
    <source>
        <dbReference type="ARBA" id="ARBA00022475"/>
    </source>
</evidence>
<evidence type="ECO:0000256" key="8">
    <source>
        <dbReference type="ARBA" id="ARBA00023136"/>
    </source>
</evidence>
<dbReference type="AlphaFoldDB" id="S0DG73"/>
<comment type="subcellular location">
    <subcellularLocation>
        <location evidence="1">Cell membrane</location>
        <topology evidence="1">Multi-pass membrane protein</topology>
    </subcellularLocation>
</comment>
<dbReference type="PANTHER" id="PTHR30081:SF1">
    <property type="entry name" value="PROTEIN TRANSLOCASE SUBUNIT SECD"/>
    <property type="match status" value="1"/>
</dbReference>
<dbReference type="Gene3D" id="1.20.1640.10">
    <property type="entry name" value="Multidrug efflux transporter AcrB transmembrane domain"/>
    <property type="match status" value="1"/>
</dbReference>
<feature type="transmembrane region" description="Helical" evidence="9">
    <location>
        <begin position="191"/>
        <end position="212"/>
    </location>
</feature>
<dbReference type="Pfam" id="PF02355">
    <property type="entry name" value="SecD_SecF_C"/>
    <property type="match status" value="1"/>
</dbReference>
<dbReference type="InterPro" id="IPR022813">
    <property type="entry name" value="SecD/SecF_arch_bac"/>
</dbReference>
<dbReference type="SUPFAM" id="SSF82866">
    <property type="entry name" value="Multidrug efflux transporter AcrB transmembrane domain"/>
    <property type="match status" value="1"/>
</dbReference>
<evidence type="ECO:0000256" key="9">
    <source>
        <dbReference type="SAM" id="Phobius"/>
    </source>
</evidence>
<protein>
    <recommendedName>
        <fullName evidence="10">Protein export membrane protein SecD/SecF C-terminal domain-containing protein</fullName>
    </recommendedName>
</protein>
<evidence type="ECO:0000259" key="10">
    <source>
        <dbReference type="Pfam" id="PF02355"/>
    </source>
</evidence>
<reference evidence="11" key="2">
    <citation type="journal article" date="2013" name="Biotechnol. Biofuels">
        <title>Mining for hemicellulases in the fungus-growing termite Pseudacanthotermes militaris using functional metagenomics.</title>
        <authorList>
            <person name="Bastien G."/>
            <person name="Arnal G."/>
            <person name="Bozonnet S."/>
            <person name="Laguerre S."/>
            <person name="Ferreira F."/>
            <person name="Faure R."/>
            <person name="Henrissat B."/>
            <person name="Lefevre F."/>
            <person name="Robe P."/>
            <person name="Bouchez O."/>
            <person name="Noirot C."/>
            <person name="Dumon C."/>
            <person name="O'Donohue M."/>
        </authorList>
    </citation>
    <scope>NUCLEOTIDE SEQUENCE</scope>
</reference>
<dbReference type="GO" id="GO:0005886">
    <property type="term" value="C:plasma membrane"/>
    <property type="evidence" value="ECO:0007669"/>
    <property type="project" value="UniProtKB-SubCell"/>
</dbReference>
<evidence type="ECO:0000256" key="1">
    <source>
        <dbReference type="ARBA" id="ARBA00004651"/>
    </source>
</evidence>
<feature type="transmembrane region" description="Helical" evidence="9">
    <location>
        <begin position="152"/>
        <end position="171"/>
    </location>
</feature>
<accession>S0DG73</accession>
<reference evidence="11" key="1">
    <citation type="submission" date="2012-10" db="EMBL/GenBank/DDBJ databases">
        <authorList>
            <person name="Sandrine L."/>
        </authorList>
    </citation>
    <scope>NUCLEOTIDE SEQUENCE</scope>
</reference>
<dbReference type="GO" id="GO:0015031">
    <property type="term" value="P:protein transport"/>
    <property type="evidence" value="ECO:0007669"/>
    <property type="project" value="UniProtKB-KW"/>
</dbReference>
<evidence type="ECO:0000256" key="5">
    <source>
        <dbReference type="ARBA" id="ARBA00022927"/>
    </source>
</evidence>
<keyword evidence="4 9" id="KW-0812">Transmembrane</keyword>
<feature type="transmembrane region" description="Helical" evidence="9">
    <location>
        <begin position="42"/>
        <end position="60"/>
    </location>
</feature>
<gene>
    <name evidence="11" type="ORF">BN138_189</name>
</gene>
<dbReference type="InterPro" id="IPR048634">
    <property type="entry name" value="SecD_SecF_C"/>
</dbReference>
<sequence>MESIEAAKELADKINAGALPFKLITENFSTISPTLGEGARDAMMIAGIIAFAIIAVLMIAMYRLPGVIAVFGLAGQVGLMIASITGFFPSFPSFTLTLPGIAGIILSVGFGVDANVITAERIKEELKTGKTVDGAITAGFNRAFTAIFDGNITVIIVAVILMGAFGTPGSFFSTLLYPVFFMFGPSTSGNIYSFGYTLLVGVILNFVMGVMASRFMLKSISRFGPFRKPWLYGGEK</sequence>
<evidence type="ECO:0000256" key="6">
    <source>
        <dbReference type="ARBA" id="ARBA00022989"/>
    </source>
</evidence>
<dbReference type="EMBL" id="HF548279">
    <property type="protein sequence ID" value="CCO21001.1"/>
    <property type="molecule type" value="Genomic_DNA"/>
</dbReference>
<feature type="transmembrane region" description="Helical" evidence="9">
    <location>
        <begin position="67"/>
        <end position="88"/>
    </location>
</feature>